<keyword evidence="9 13" id="KW-0547">Nucleotide-binding</keyword>
<evidence type="ECO:0000256" key="6">
    <source>
        <dbReference type="ARBA" id="ARBA00022679"/>
    </source>
</evidence>
<dbReference type="Pfam" id="PF01300">
    <property type="entry name" value="Sua5_yciO_yrdC"/>
    <property type="match status" value="1"/>
</dbReference>
<evidence type="ECO:0000256" key="5">
    <source>
        <dbReference type="ARBA" id="ARBA00022490"/>
    </source>
</evidence>
<dbReference type="InterPro" id="IPR005145">
    <property type="entry name" value="Sua5_C"/>
</dbReference>
<dbReference type="PROSITE" id="PS51163">
    <property type="entry name" value="YRDC"/>
    <property type="match status" value="1"/>
</dbReference>
<dbReference type="InterPro" id="IPR038385">
    <property type="entry name" value="Sua5/YwlC_C"/>
</dbReference>
<accession>A0ABQ6MJB3</accession>
<evidence type="ECO:0000256" key="8">
    <source>
        <dbReference type="ARBA" id="ARBA00022695"/>
    </source>
</evidence>
<keyword evidence="5 13" id="KW-0963">Cytoplasm</keyword>
<dbReference type="Gene3D" id="3.90.870.10">
    <property type="entry name" value="DHBP synthase"/>
    <property type="match status" value="1"/>
</dbReference>
<protein>
    <recommendedName>
        <fullName evidence="4 13">Threonylcarbamoyl-AMP synthase</fullName>
        <shortName evidence="13">TC-AMP synthase</shortName>
        <ecNumber evidence="3 13">2.7.7.87</ecNumber>
    </recommendedName>
    <alternativeName>
        <fullName evidence="11 13">L-threonylcarbamoyladenylate synthase</fullName>
    </alternativeName>
</protein>
<name>A0ABQ6MJB3_9STRA</name>
<sequence>MPLAKLVPLSASTLPAVASRLASGGLVAFPTETVYGLGCSPFLPSAIASVYAAKRRPPTSPLIVHVASPPAASPLLSPSLPAASRAAFAALAARFFPGPLTLLLPAHPDLPPELTSGTGVVGVRQPAHEGARRLLEAAGPLAAPSANLHGHVSPTSAEHVMEDLGGEDVWVLDDGRGGAPEVGIESTVARIEAVGGGVGVEVLRLGAVTAKQIGECLADADIQATVSSLPLHVDPLSPSPGNTLKHYSPSLPSLILPASSSPPPDLPSAALLDYGGSNAHLSAAALFYRDLSPPASPAAAARALFAALREAEAAEGAGVVYLPDFRGVEGGEAVGDRVWRAAEGRVWGQPK</sequence>
<keyword evidence="7 13" id="KW-0819">tRNA processing</keyword>
<dbReference type="EC" id="2.7.7.87" evidence="3 13"/>
<evidence type="ECO:0000256" key="11">
    <source>
        <dbReference type="ARBA" id="ARBA00029774"/>
    </source>
</evidence>
<evidence type="ECO:0000256" key="9">
    <source>
        <dbReference type="ARBA" id="ARBA00022741"/>
    </source>
</evidence>
<dbReference type="Pfam" id="PF03481">
    <property type="entry name" value="Sua5_C"/>
    <property type="match status" value="1"/>
</dbReference>
<feature type="domain" description="YrdC-like" evidence="14">
    <location>
        <begin position="11"/>
        <end position="208"/>
    </location>
</feature>
<evidence type="ECO:0000256" key="10">
    <source>
        <dbReference type="ARBA" id="ARBA00022840"/>
    </source>
</evidence>
<dbReference type="EMBL" id="BRYB01000283">
    <property type="protein sequence ID" value="GMI26952.1"/>
    <property type="molecule type" value="Genomic_DNA"/>
</dbReference>
<evidence type="ECO:0000259" key="14">
    <source>
        <dbReference type="PROSITE" id="PS51163"/>
    </source>
</evidence>
<dbReference type="InterPro" id="IPR017945">
    <property type="entry name" value="DHBP_synth_RibB-like_a/b_dom"/>
</dbReference>
<evidence type="ECO:0000256" key="1">
    <source>
        <dbReference type="ARBA" id="ARBA00004496"/>
    </source>
</evidence>
<dbReference type="SUPFAM" id="SSF55821">
    <property type="entry name" value="YrdC/RibB"/>
    <property type="match status" value="1"/>
</dbReference>
<evidence type="ECO:0000256" key="7">
    <source>
        <dbReference type="ARBA" id="ARBA00022694"/>
    </source>
</evidence>
<comment type="subcellular location">
    <subcellularLocation>
        <location evidence="1 13">Cytoplasm</location>
    </subcellularLocation>
</comment>
<organism evidence="15 16">
    <name type="scientific">Tetraparma gracilis</name>
    <dbReference type="NCBI Taxonomy" id="2962635"/>
    <lineage>
        <taxon>Eukaryota</taxon>
        <taxon>Sar</taxon>
        <taxon>Stramenopiles</taxon>
        <taxon>Ochrophyta</taxon>
        <taxon>Bolidophyceae</taxon>
        <taxon>Parmales</taxon>
        <taxon>Triparmaceae</taxon>
        <taxon>Tetraparma</taxon>
    </lineage>
</organism>
<dbReference type="InterPro" id="IPR050156">
    <property type="entry name" value="TC-AMP_synthase_SUA5"/>
</dbReference>
<keyword evidence="10 13" id="KW-0067">ATP-binding</keyword>
<dbReference type="Gene3D" id="3.40.50.11030">
    <property type="entry name" value="Threonylcarbamoyl-AMP synthase, C-terminal domain"/>
    <property type="match status" value="1"/>
</dbReference>
<evidence type="ECO:0000256" key="13">
    <source>
        <dbReference type="PIRNR" id="PIRNR004930"/>
    </source>
</evidence>
<gene>
    <name evidence="15" type="ORF">TeGR_g8188</name>
</gene>
<comment type="catalytic activity">
    <reaction evidence="12 13">
        <text>L-threonine + hydrogencarbonate + ATP = L-threonylcarbamoyladenylate + diphosphate + H2O</text>
        <dbReference type="Rhea" id="RHEA:36407"/>
        <dbReference type="ChEBI" id="CHEBI:15377"/>
        <dbReference type="ChEBI" id="CHEBI:17544"/>
        <dbReference type="ChEBI" id="CHEBI:30616"/>
        <dbReference type="ChEBI" id="CHEBI:33019"/>
        <dbReference type="ChEBI" id="CHEBI:57926"/>
        <dbReference type="ChEBI" id="CHEBI:73682"/>
        <dbReference type="EC" id="2.7.7.87"/>
    </reaction>
</comment>
<keyword evidence="8 13" id="KW-0548">Nucleotidyltransferase</keyword>
<evidence type="ECO:0000256" key="3">
    <source>
        <dbReference type="ARBA" id="ARBA00012584"/>
    </source>
</evidence>
<comment type="function">
    <text evidence="13">Required for the formation of a threonylcarbamoyl group on adenosine at position 37 (t(6)A37) in tRNAs that read codons beginning with adenine.</text>
</comment>
<dbReference type="Proteomes" id="UP001165060">
    <property type="component" value="Unassembled WGS sequence"/>
</dbReference>
<evidence type="ECO:0000313" key="15">
    <source>
        <dbReference type="EMBL" id="GMI26952.1"/>
    </source>
</evidence>
<keyword evidence="6 13" id="KW-0808">Transferase</keyword>
<keyword evidence="16" id="KW-1185">Reference proteome</keyword>
<comment type="similarity">
    <text evidence="2 13">Belongs to the SUA5 family.</text>
</comment>
<evidence type="ECO:0000313" key="16">
    <source>
        <dbReference type="Proteomes" id="UP001165060"/>
    </source>
</evidence>
<evidence type="ECO:0000256" key="4">
    <source>
        <dbReference type="ARBA" id="ARBA00015492"/>
    </source>
</evidence>
<dbReference type="InterPro" id="IPR010923">
    <property type="entry name" value="T(6)A37_SUA5"/>
</dbReference>
<evidence type="ECO:0000256" key="12">
    <source>
        <dbReference type="ARBA" id="ARBA00048366"/>
    </source>
</evidence>
<comment type="caution">
    <text evidence="15">The sequence shown here is derived from an EMBL/GenBank/DDBJ whole genome shotgun (WGS) entry which is preliminary data.</text>
</comment>
<dbReference type="PANTHER" id="PTHR17490:SF16">
    <property type="entry name" value="THREONYLCARBAMOYL-AMP SYNTHASE"/>
    <property type="match status" value="1"/>
</dbReference>
<dbReference type="PANTHER" id="PTHR17490">
    <property type="entry name" value="SUA5"/>
    <property type="match status" value="1"/>
</dbReference>
<evidence type="ECO:0000256" key="2">
    <source>
        <dbReference type="ARBA" id="ARBA00007663"/>
    </source>
</evidence>
<dbReference type="PIRSF" id="PIRSF004930">
    <property type="entry name" value="Tln_factor_SUA5"/>
    <property type="match status" value="1"/>
</dbReference>
<proteinExistence type="inferred from homology"/>
<reference evidence="15 16" key="1">
    <citation type="journal article" date="2023" name="Commun. Biol.">
        <title>Genome analysis of Parmales, the sister group of diatoms, reveals the evolutionary specialization of diatoms from phago-mixotrophs to photoautotrophs.</title>
        <authorList>
            <person name="Ban H."/>
            <person name="Sato S."/>
            <person name="Yoshikawa S."/>
            <person name="Yamada K."/>
            <person name="Nakamura Y."/>
            <person name="Ichinomiya M."/>
            <person name="Sato N."/>
            <person name="Blanc-Mathieu R."/>
            <person name="Endo H."/>
            <person name="Kuwata A."/>
            <person name="Ogata H."/>
        </authorList>
    </citation>
    <scope>NUCLEOTIDE SEQUENCE [LARGE SCALE GENOMIC DNA]</scope>
</reference>
<dbReference type="InterPro" id="IPR006070">
    <property type="entry name" value="Sua5-like_dom"/>
</dbReference>